<evidence type="ECO:0000256" key="1">
    <source>
        <dbReference type="SAM" id="MobiDB-lite"/>
    </source>
</evidence>
<keyword evidence="3" id="KW-1185">Reference proteome</keyword>
<feature type="region of interest" description="Disordered" evidence="1">
    <location>
        <begin position="48"/>
        <end position="70"/>
    </location>
</feature>
<sequence>MTVSIPAALRNRARAAYRATSYDEGDNTWSHFVAKAIEAETARREVEHHDGAMYPSWGENLPGGRRLKDS</sequence>
<organism evidence="2 3">
    <name type="scientific">Arthrobacter oryzae</name>
    <dbReference type="NCBI Taxonomy" id="409290"/>
    <lineage>
        <taxon>Bacteria</taxon>
        <taxon>Bacillati</taxon>
        <taxon>Actinomycetota</taxon>
        <taxon>Actinomycetes</taxon>
        <taxon>Micrococcales</taxon>
        <taxon>Micrococcaceae</taxon>
        <taxon>Arthrobacter</taxon>
    </lineage>
</organism>
<proteinExistence type="predicted"/>
<comment type="caution">
    <text evidence="2">The sequence shown here is derived from an EMBL/GenBank/DDBJ whole genome shotgun (WGS) entry which is preliminary data.</text>
</comment>
<evidence type="ECO:0000313" key="2">
    <source>
        <dbReference type="EMBL" id="RNL56340.1"/>
    </source>
</evidence>
<dbReference type="AlphaFoldDB" id="A0A3N0C1S5"/>
<accession>A0A3N0C1S5</accession>
<gene>
    <name evidence="2" type="ORF">D7003_08895</name>
</gene>
<dbReference type="Gene3D" id="6.10.180.30">
    <property type="match status" value="1"/>
</dbReference>
<dbReference type="EMBL" id="RBED01000088">
    <property type="protein sequence ID" value="RNL56340.1"/>
    <property type="molecule type" value="Genomic_DNA"/>
</dbReference>
<protein>
    <submittedName>
        <fullName evidence="2">Uncharacterized protein</fullName>
    </submittedName>
</protein>
<evidence type="ECO:0000313" key="3">
    <source>
        <dbReference type="Proteomes" id="UP000273807"/>
    </source>
</evidence>
<name>A0A3N0C1S5_9MICC</name>
<reference evidence="2 3" key="1">
    <citation type="submission" date="2018-10" db="EMBL/GenBank/DDBJ databases">
        <title>Genome sequencing of Arthrobacter oryzae TNB02.</title>
        <authorList>
            <person name="Cho Y.-J."/>
            <person name="Cho A."/>
            <person name="Kim O.-S."/>
        </authorList>
    </citation>
    <scope>NUCLEOTIDE SEQUENCE [LARGE SCALE GENOMIC DNA]</scope>
    <source>
        <strain evidence="2 3">TNB02</strain>
    </source>
</reference>
<dbReference type="Proteomes" id="UP000273807">
    <property type="component" value="Unassembled WGS sequence"/>
</dbReference>